<gene>
    <name evidence="1" type="ORF">MXMO3_01811</name>
</gene>
<protein>
    <submittedName>
        <fullName evidence="1">Uncharacterized protein</fullName>
    </submittedName>
</protein>
<accession>A0A2R4MEM2</accession>
<sequence>MFVERKSVDVTTDASGDGTGYIPVSQGRIWSIHYVKDDYATGVDFDITLEATGESLWTETDVNASKSDYPVAPANLDTGGASTLTEVPIVAAHDRIKIVVSSGGNAKTGKFIALIG</sequence>
<proteinExistence type="predicted"/>
<dbReference type="Proteomes" id="UP000258927">
    <property type="component" value="Chromosome"/>
</dbReference>
<keyword evidence="2" id="KW-1185">Reference proteome</keyword>
<organism evidence="1 2">
    <name type="scientific">Maritalea myrionectae</name>
    <dbReference type="NCBI Taxonomy" id="454601"/>
    <lineage>
        <taxon>Bacteria</taxon>
        <taxon>Pseudomonadati</taxon>
        <taxon>Pseudomonadota</taxon>
        <taxon>Alphaproteobacteria</taxon>
        <taxon>Hyphomicrobiales</taxon>
        <taxon>Devosiaceae</taxon>
        <taxon>Maritalea</taxon>
    </lineage>
</organism>
<dbReference type="KEGG" id="mmyr:MXMO3_01811"/>
<dbReference type="EMBL" id="CP021330">
    <property type="protein sequence ID" value="AVX04336.1"/>
    <property type="molecule type" value="Genomic_DNA"/>
</dbReference>
<dbReference type="RefSeq" id="WP_117395667.1">
    <property type="nucleotide sequence ID" value="NZ_CP021330.1"/>
</dbReference>
<evidence type="ECO:0000313" key="1">
    <source>
        <dbReference type="EMBL" id="AVX04336.1"/>
    </source>
</evidence>
<evidence type="ECO:0000313" key="2">
    <source>
        <dbReference type="Proteomes" id="UP000258927"/>
    </source>
</evidence>
<dbReference type="AlphaFoldDB" id="A0A2R4MEM2"/>
<reference evidence="1 2" key="1">
    <citation type="submission" date="2017-05" db="EMBL/GenBank/DDBJ databases">
        <title>Genome Analysis of Maritalea myrionectae HL2708#5.</title>
        <authorList>
            <consortium name="Cotde Inc.-PKNU"/>
            <person name="Jang D."/>
            <person name="Oh H.-M."/>
        </authorList>
    </citation>
    <scope>NUCLEOTIDE SEQUENCE [LARGE SCALE GENOMIC DNA]</scope>
    <source>
        <strain evidence="1 2">HL2708#5</strain>
    </source>
</reference>
<name>A0A2R4MEM2_9HYPH</name>